<gene>
    <name evidence="4" type="ordered locus">Tpen_0340</name>
</gene>
<reference evidence="5" key="1">
    <citation type="journal article" date="2008" name="J. Bacteriol.">
        <title>Genome sequence of Thermofilum pendens reveals an exceptional loss of biosynthetic pathways without genome reduction.</title>
        <authorList>
            <person name="Anderson I."/>
            <person name="Rodriguez J."/>
            <person name="Susanti D."/>
            <person name="Porat I."/>
            <person name="Reich C."/>
            <person name="Ulrich L.E."/>
            <person name="Elkins J.G."/>
            <person name="Mavromatis K."/>
            <person name="Lykidis A."/>
            <person name="Kim E."/>
            <person name="Thompson L.S."/>
            <person name="Nolan M."/>
            <person name="Land M."/>
            <person name="Copeland A."/>
            <person name="Lapidus A."/>
            <person name="Lucas S."/>
            <person name="Detter C."/>
            <person name="Zhulin I.B."/>
            <person name="Olsen G.J."/>
            <person name="Whitman W."/>
            <person name="Mukhopadhyay B."/>
            <person name="Bristow J."/>
            <person name="Kyrpides N."/>
        </authorList>
    </citation>
    <scope>NUCLEOTIDE SEQUENCE [LARGE SCALE GENOMIC DNA]</scope>
    <source>
        <strain evidence="5">DSM 2475 / Hrk 5</strain>
    </source>
</reference>
<dbReference type="EMBL" id="CP000505">
    <property type="protein sequence ID" value="ABL77749.1"/>
    <property type="molecule type" value="Genomic_DNA"/>
</dbReference>
<dbReference type="InterPro" id="IPR002699">
    <property type="entry name" value="V_ATPase_D"/>
</dbReference>
<dbReference type="GeneID" id="4601707"/>
<proteinExistence type="inferred from homology"/>
<dbReference type="RefSeq" id="WP_011752014.1">
    <property type="nucleotide sequence ID" value="NC_008698.1"/>
</dbReference>
<name>A1RX19_THEPD</name>
<dbReference type="KEGG" id="tpe:Tpen_0340"/>
<dbReference type="Gene3D" id="1.10.287.3240">
    <property type="match status" value="1"/>
</dbReference>
<organism evidence="4 5">
    <name type="scientific">Thermofilum pendens (strain DSM 2475 / Hrk 5)</name>
    <dbReference type="NCBI Taxonomy" id="368408"/>
    <lineage>
        <taxon>Archaea</taxon>
        <taxon>Thermoproteota</taxon>
        <taxon>Thermoprotei</taxon>
        <taxon>Thermofilales</taxon>
        <taxon>Thermofilaceae</taxon>
        <taxon>Thermofilum</taxon>
    </lineage>
</organism>
<evidence type="ECO:0000256" key="1">
    <source>
        <dbReference type="ARBA" id="ARBA00005850"/>
    </source>
</evidence>
<keyword evidence="5" id="KW-1185">Reference proteome</keyword>
<dbReference type="OrthoDB" id="30891at2157"/>
<dbReference type="Proteomes" id="UP000000641">
    <property type="component" value="Chromosome"/>
</dbReference>
<sequence>MALQELAFLPASRGTLQYLRRKLDLVKRGKNVLQMRRDQLAKELLAIMDELKKRPEAEKQFIEAARTAALMRMSRGEYEFRSMSSLVKPPKITHVLVSYQGVPVPQARVQEEPDWSKLLDPDYRRVVETLWNAVKTMIDVANKEVAVEKISDQLLYINRVVNSLEKNVIPQLESALRRVEERVVDEELEDFVRVKLLGGR</sequence>
<dbReference type="STRING" id="368408.Tpen_0340"/>
<dbReference type="eggNOG" id="arCOG04101">
    <property type="taxonomic scope" value="Archaea"/>
</dbReference>
<comment type="similarity">
    <text evidence="1">Belongs to the V-ATPase D subunit family.</text>
</comment>
<dbReference type="PANTHER" id="PTHR11671">
    <property type="entry name" value="V-TYPE ATP SYNTHASE SUBUNIT D"/>
    <property type="match status" value="1"/>
</dbReference>
<evidence type="ECO:0000313" key="5">
    <source>
        <dbReference type="Proteomes" id="UP000000641"/>
    </source>
</evidence>
<keyword evidence="3" id="KW-0406">Ion transport</keyword>
<dbReference type="EnsemblBacteria" id="ABL77749">
    <property type="protein sequence ID" value="ABL77749"/>
    <property type="gene ID" value="Tpen_0340"/>
</dbReference>
<keyword evidence="2" id="KW-0813">Transport</keyword>
<dbReference type="HOGENOM" id="CLU_1363712_0_0_2"/>
<evidence type="ECO:0000256" key="2">
    <source>
        <dbReference type="ARBA" id="ARBA00022448"/>
    </source>
</evidence>
<evidence type="ECO:0000256" key="3">
    <source>
        <dbReference type="ARBA" id="ARBA00023065"/>
    </source>
</evidence>
<accession>A1RX19</accession>
<dbReference type="GO" id="GO:0046961">
    <property type="term" value="F:proton-transporting ATPase activity, rotational mechanism"/>
    <property type="evidence" value="ECO:0007669"/>
    <property type="project" value="InterPro"/>
</dbReference>
<dbReference type="Pfam" id="PF01813">
    <property type="entry name" value="ATP-synt_D"/>
    <property type="match status" value="1"/>
</dbReference>
<dbReference type="AlphaFoldDB" id="A1RX19"/>
<evidence type="ECO:0000313" key="4">
    <source>
        <dbReference type="EMBL" id="ABL77749.1"/>
    </source>
</evidence>
<protein>
    <submittedName>
        <fullName evidence="4">V-type ATPase, D subunit</fullName>
    </submittedName>
</protein>